<dbReference type="Pfam" id="PF02754">
    <property type="entry name" value="CCG"/>
    <property type="match status" value="2"/>
</dbReference>
<keyword evidence="3" id="KW-1185">Reference proteome</keyword>
<comment type="caution">
    <text evidence="2">The sequence shown here is derived from an EMBL/GenBank/DDBJ whole genome shotgun (WGS) entry which is preliminary data.</text>
</comment>
<dbReference type="InterPro" id="IPR004017">
    <property type="entry name" value="Cys_rich_dom"/>
</dbReference>
<evidence type="ECO:0000313" key="3">
    <source>
        <dbReference type="Proteomes" id="UP000245380"/>
    </source>
</evidence>
<evidence type="ECO:0000259" key="1">
    <source>
        <dbReference type="Pfam" id="PF02754"/>
    </source>
</evidence>
<dbReference type="GO" id="GO:0005829">
    <property type="term" value="C:cytosol"/>
    <property type="evidence" value="ECO:0007669"/>
    <property type="project" value="TreeGrafter"/>
</dbReference>
<feature type="domain" description="Cysteine-rich" evidence="1">
    <location>
        <begin position="133"/>
        <end position="216"/>
    </location>
</feature>
<proteinExistence type="predicted"/>
<dbReference type="GO" id="GO:0016491">
    <property type="term" value="F:oxidoreductase activity"/>
    <property type="evidence" value="ECO:0007669"/>
    <property type="project" value="UniProtKB-ARBA"/>
</dbReference>
<dbReference type="OrthoDB" id="9770306at2"/>
<dbReference type="PANTHER" id="PTHR30296:SF0">
    <property type="entry name" value="LACTATE UTILIZATION PROTEIN A"/>
    <property type="match status" value="1"/>
</dbReference>
<gene>
    <name evidence="2" type="ORF">BM613_01090</name>
</gene>
<evidence type="ECO:0000313" key="2">
    <source>
        <dbReference type="EMBL" id="PWI58722.1"/>
    </source>
</evidence>
<sequence length="253" mass="28108">MQVSIFITCLIDTMFPDVAESLVRLLQRQGIQVQVPRGQTCCGQPAFNSGYWEEAREVAKTWINAFSDSDYIVSPSGSCGAMIHHNYPMLFKDDPKRLALIEKLKARTFDWTQFFVDILQVEDLGASANVRATYHPSCHATRLLELHNAPQRLLQHVRGLTLVDLPFAEQCCGFGGTFSVKVPAISTAMATDKVTHIAKTQAQVVLGLDMGCLMNIAGRMKHMQMEIPTMHLAQFLDRATSGVPILEKAGDRI</sequence>
<organism evidence="2 3">
    <name type="scientific">Sulfoacidibacillus thermotolerans</name>
    <name type="common">Acidibacillus sulfuroxidans</name>
    <dbReference type="NCBI Taxonomy" id="1765684"/>
    <lineage>
        <taxon>Bacteria</taxon>
        <taxon>Bacillati</taxon>
        <taxon>Bacillota</taxon>
        <taxon>Bacilli</taxon>
        <taxon>Bacillales</taxon>
        <taxon>Alicyclobacillaceae</taxon>
        <taxon>Sulfoacidibacillus</taxon>
    </lineage>
</organism>
<dbReference type="AlphaFoldDB" id="A0A2U3DBT9"/>
<protein>
    <submittedName>
        <fullName evidence="2">Fe-S oxidoreductase</fullName>
    </submittedName>
</protein>
<accession>A0A2U3DBT9</accession>
<dbReference type="EMBL" id="MPDK01000002">
    <property type="protein sequence ID" value="PWI58722.1"/>
    <property type="molecule type" value="Genomic_DNA"/>
</dbReference>
<dbReference type="RefSeq" id="WP_109429313.1">
    <property type="nucleotide sequence ID" value="NZ_MPDK01000002.1"/>
</dbReference>
<feature type="domain" description="Cysteine-rich" evidence="1">
    <location>
        <begin position="3"/>
        <end position="83"/>
    </location>
</feature>
<name>A0A2U3DBT9_SULT2</name>
<dbReference type="PANTHER" id="PTHR30296">
    <property type="entry name" value="UNCHARACTERIZED PROTEIN YKGE"/>
    <property type="match status" value="1"/>
</dbReference>
<dbReference type="Proteomes" id="UP000245380">
    <property type="component" value="Unassembled WGS sequence"/>
</dbReference>
<reference evidence="2 3" key="1">
    <citation type="submission" date="2016-11" db="EMBL/GenBank/DDBJ databases">
        <title>Comparative genomics of Acidibacillus ferroxidans species.</title>
        <authorList>
            <person name="Oliveira G."/>
            <person name="Nunes G."/>
            <person name="Oliveira R."/>
            <person name="Araujo F."/>
            <person name="Salim A."/>
            <person name="Scholte L."/>
            <person name="Morais D."/>
            <person name="Nancucheo I."/>
            <person name="Johnson D.B."/>
            <person name="Grail B."/>
            <person name="Bittencourt J."/>
            <person name="Valadares R."/>
        </authorList>
    </citation>
    <scope>NUCLEOTIDE SEQUENCE [LARGE SCALE GENOMIC DNA]</scope>
    <source>
        <strain evidence="2 3">Y002</strain>
    </source>
</reference>